<proteinExistence type="inferred from homology"/>
<dbReference type="NCBIfam" id="TIGR00526">
    <property type="entry name" value="folB_dom"/>
    <property type="match status" value="1"/>
</dbReference>
<dbReference type="GO" id="GO:0005737">
    <property type="term" value="C:cytoplasm"/>
    <property type="evidence" value="ECO:0007669"/>
    <property type="project" value="TreeGrafter"/>
</dbReference>
<dbReference type="AlphaFoldDB" id="A0A9J9Q4R5"/>
<reference evidence="9 10" key="1">
    <citation type="journal article" date="2010" name="J. Bacteriol.">
        <title>Completed genome sequence of the anaerobic iron-oxidizing bacterium Acidovorax ebreus strain TPSY.</title>
        <authorList>
            <person name="Byrne-Bailey K.G."/>
            <person name="Weber K.A."/>
            <person name="Chair A.H."/>
            <person name="Bose S."/>
            <person name="Knox T."/>
            <person name="Spanbauer T.L."/>
            <person name="Chertkov O."/>
            <person name="Coates J.D."/>
        </authorList>
    </citation>
    <scope>NUCLEOTIDE SEQUENCE [LARGE SCALE GENOMIC DNA]</scope>
    <source>
        <strain evidence="9 10">TPSY</strain>
    </source>
</reference>
<dbReference type="GO" id="GO:0046656">
    <property type="term" value="P:folic acid biosynthetic process"/>
    <property type="evidence" value="ECO:0007669"/>
    <property type="project" value="UniProtKB-KW"/>
</dbReference>
<evidence type="ECO:0000256" key="7">
    <source>
        <dbReference type="ARBA" id="ARBA00032903"/>
    </source>
</evidence>
<dbReference type="Proteomes" id="UP000000450">
    <property type="component" value="Chromosome"/>
</dbReference>
<dbReference type="PANTHER" id="PTHR42844:SF1">
    <property type="entry name" value="DIHYDRONEOPTERIN ALDOLASE 1-RELATED"/>
    <property type="match status" value="1"/>
</dbReference>
<dbReference type="RefSeq" id="WP_012655539.1">
    <property type="nucleotide sequence ID" value="NC_011992.1"/>
</dbReference>
<dbReference type="InterPro" id="IPR006157">
    <property type="entry name" value="FolB_dom"/>
</dbReference>
<evidence type="ECO:0000256" key="6">
    <source>
        <dbReference type="ARBA" id="ARBA00023239"/>
    </source>
</evidence>
<evidence type="ECO:0000313" key="10">
    <source>
        <dbReference type="Proteomes" id="UP000000450"/>
    </source>
</evidence>
<dbReference type="EMBL" id="CP001392">
    <property type="protein sequence ID" value="ACM31988.1"/>
    <property type="molecule type" value="Genomic_DNA"/>
</dbReference>
<evidence type="ECO:0000256" key="2">
    <source>
        <dbReference type="ARBA" id="ARBA00005013"/>
    </source>
</evidence>
<keyword evidence="10" id="KW-1185">Reference proteome</keyword>
<dbReference type="SUPFAM" id="SSF55620">
    <property type="entry name" value="Tetrahydrobiopterin biosynthesis enzymes-like"/>
    <property type="match status" value="1"/>
</dbReference>
<organism evidence="9 10">
    <name type="scientific">Acidovorax ebreus (strain TPSY)</name>
    <name type="common">Diaphorobacter sp. (strain TPSY)</name>
    <dbReference type="NCBI Taxonomy" id="535289"/>
    <lineage>
        <taxon>Bacteria</taxon>
        <taxon>Pseudomonadati</taxon>
        <taxon>Pseudomonadota</taxon>
        <taxon>Betaproteobacteria</taxon>
        <taxon>Burkholderiales</taxon>
        <taxon>Comamonadaceae</taxon>
        <taxon>Diaphorobacter</taxon>
    </lineage>
</organism>
<dbReference type="InterPro" id="IPR043133">
    <property type="entry name" value="GTP-CH-I_C/QueF"/>
</dbReference>
<dbReference type="SMART" id="SM00905">
    <property type="entry name" value="FolB"/>
    <property type="match status" value="1"/>
</dbReference>
<dbReference type="KEGG" id="dia:Dtpsy_0507"/>
<evidence type="ECO:0000259" key="8">
    <source>
        <dbReference type="SMART" id="SM00905"/>
    </source>
</evidence>
<dbReference type="InterPro" id="IPR006156">
    <property type="entry name" value="Dihydroneopterin_aldolase"/>
</dbReference>
<sequence>MNSILLAFGALDARLATHCRALSLRRHEVAVRIGVHAHERQAAQRMWFDVDLCVKLDHAPAARDDISQTVDYDFIRDIVAREVGSHHHELQESLCDAIAQAILQRPEVHAVRVATRKPDVYPDSASVGVERVCIKPW</sequence>
<comment type="similarity">
    <text evidence="3">Belongs to the DHNA family.</text>
</comment>
<name>A0A9J9Q4R5_ACIET</name>
<evidence type="ECO:0000256" key="4">
    <source>
        <dbReference type="ARBA" id="ARBA00013043"/>
    </source>
</evidence>
<gene>
    <name evidence="9" type="ordered locus">Dtpsy_0507</name>
</gene>
<accession>A0A9J9Q4R5</accession>
<dbReference type="Pfam" id="PF02152">
    <property type="entry name" value="FolB"/>
    <property type="match status" value="1"/>
</dbReference>
<keyword evidence="6" id="KW-0456">Lyase</keyword>
<feature type="domain" description="Dihydroneopterin aldolase/epimerase" evidence="8">
    <location>
        <begin position="22"/>
        <end position="133"/>
    </location>
</feature>
<protein>
    <recommendedName>
        <fullName evidence="4">dihydroneopterin aldolase</fullName>
        <ecNumber evidence="4">4.1.2.25</ecNumber>
    </recommendedName>
    <alternativeName>
        <fullName evidence="7">7,8-dihydroneopterin aldolase</fullName>
    </alternativeName>
</protein>
<dbReference type="PANTHER" id="PTHR42844">
    <property type="entry name" value="DIHYDRONEOPTERIN ALDOLASE 1-RELATED"/>
    <property type="match status" value="1"/>
</dbReference>
<dbReference type="GO" id="GO:0004150">
    <property type="term" value="F:dihydroneopterin aldolase activity"/>
    <property type="evidence" value="ECO:0007669"/>
    <property type="project" value="UniProtKB-EC"/>
</dbReference>
<evidence type="ECO:0000256" key="5">
    <source>
        <dbReference type="ARBA" id="ARBA00022909"/>
    </source>
</evidence>
<evidence type="ECO:0000256" key="3">
    <source>
        <dbReference type="ARBA" id="ARBA00005708"/>
    </source>
</evidence>
<dbReference type="EC" id="4.1.2.25" evidence="4"/>
<evidence type="ECO:0000256" key="1">
    <source>
        <dbReference type="ARBA" id="ARBA00001353"/>
    </source>
</evidence>
<evidence type="ECO:0000313" key="9">
    <source>
        <dbReference type="EMBL" id="ACM31988.1"/>
    </source>
</evidence>
<comment type="pathway">
    <text evidence="2">Cofactor biosynthesis; tetrahydrofolate biosynthesis; 2-amino-4-hydroxy-6-hydroxymethyl-7,8-dihydropteridine diphosphate from 7,8-dihydroneopterin triphosphate: step 3/4.</text>
</comment>
<comment type="catalytic activity">
    <reaction evidence="1">
        <text>7,8-dihydroneopterin = 6-hydroxymethyl-7,8-dihydropterin + glycolaldehyde</text>
        <dbReference type="Rhea" id="RHEA:10540"/>
        <dbReference type="ChEBI" id="CHEBI:17001"/>
        <dbReference type="ChEBI" id="CHEBI:17071"/>
        <dbReference type="ChEBI" id="CHEBI:44841"/>
        <dbReference type="EC" id="4.1.2.25"/>
    </reaction>
</comment>
<keyword evidence="5" id="KW-0289">Folate biosynthesis</keyword>
<dbReference type="Gene3D" id="3.30.1130.10">
    <property type="match status" value="1"/>
</dbReference>